<accession>A0A8J5CWC6</accession>
<protein>
    <submittedName>
        <fullName evidence="1">Uncharacterized protein</fullName>
    </submittedName>
</protein>
<organism evidence="1 2">
    <name type="scientific">Chionoecetes opilio</name>
    <name type="common">Atlantic snow crab</name>
    <name type="synonym">Cancer opilio</name>
    <dbReference type="NCBI Taxonomy" id="41210"/>
    <lineage>
        <taxon>Eukaryota</taxon>
        <taxon>Metazoa</taxon>
        <taxon>Ecdysozoa</taxon>
        <taxon>Arthropoda</taxon>
        <taxon>Crustacea</taxon>
        <taxon>Multicrustacea</taxon>
        <taxon>Malacostraca</taxon>
        <taxon>Eumalacostraca</taxon>
        <taxon>Eucarida</taxon>
        <taxon>Decapoda</taxon>
        <taxon>Pleocyemata</taxon>
        <taxon>Brachyura</taxon>
        <taxon>Eubrachyura</taxon>
        <taxon>Majoidea</taxon>
        <taxon>Majidae</taxon>
        <taxon>Chionoecetes</taxon>
    </lineage>
</organism>
<proteinExistence type="predicted"/>
<comment type="caution">
    <text evidence="1">The sequence shown here is derived from an EMBL/GenBank/DDBJ whole genome shotgun (WGS) entry which is preliminary data.</text>
</comment>
<name>A0A8J5CWC6_CHIOP</name>
<keyword evidence="2" id="KW-1185">Reference proteome</keyword>
<evidence type="ECO:0000313" key="1">
    <source>
        <dbReference type="EMBL" id="KAG0721440.1"/>
    </source>
</evidence>
<dbReference type="AlphaFoldDB" id="A0A8J5CWC6"/>
<reference evidence="1" key="1">
    <citation type="submission" date="2020-07" db="EMBL/GenBank/DDBJ databases">
        <title>The High-quality genome of the commercially important snow crab, Chionoecetes opilio.</title>
        <authorList>
            <person name="Jeong J.-H."/>
            <person name="Ryu S."/>
        </authorList>
    </citation>
    <scope>NUCLEOTIDE SEQUENCE</scope>
    <source>
        <strain evidence="1">MADBK_172401_WGS</strain>
        <tissue evidence="1">Digestive gland</tissue>
    </source>
</reference>
<dbReference type="EMBL" id="JACEEZ010011150">
    <property type="protein sequence ID" value="KAG0721440.1"/>
    <property type="molecule type" value="Genomic_DNA"/>
</dbReference>
<evidence type="ECO:0000313" key="2">
    <source>
        <dbReference type="Proteomes" id="UP000770661"/>
    </source>
</evidence>
<gene>
    <name evidence="1" type="ORF">GWK47_046470</name>
</gene>
<sequence length="138" mass="15444">MLRTILTRQRQCVAFNRPLLTSRPSYSSPHLTRPLLGPKLLKRAAATRFSTLLLDKLLIALNLVRKYLCFEPTLADRNTSTKHVTSSAALHPASPFPHSSTQTPATKLHSFHFRDQFRMLEELALGTATVNVIIIGLV</sequence>
<dbReference type="Proteomes" id="UP000770661">
    <property type="component" value="Unassembled WGS sequence"/>
</dbReference>